<dbReference type="Pfam" id="PF14354">
    <property type="entry name" value="Lar_restr_allev"/>
    <property type="match status" value="1"/>
</dbReference>
<protein>
    <submittedName>
        <fullName evidence="1">Lar-like restriction alleviation protein</fullName>
    </submittedName>
</protein>
<sequence length="155" mass="17190">MTVSVSALDTLRKAALGEVQHLNNGLCPDAFEGHEARDPDCPVCRALIETGKGERQMSELKPCPFCGCSMHLESNRDWHRIVGDHALECAFTDSETVVVPATKEQRDIAVSDWNTRACPRWTMWWFSGSCWSCLYSSDTATALMAAAELRSLLNP</sequence>
<accession>A0AAU8GTQ1</accession>
<evidence type="ECO:0000313" key="1">
    <source>
        <dbReference type="EMBL" id="XCH45295.1"/>
    </source>
</evidence>
<reference evidence="1" key="1">
    <citation type="submission" date="2024-06" db="EMBL/GenBank/DDBJ databases">
        <authorList>
            <person name="Yerushalmy O."/>
            <person name="Alkalay-Oren S."/>
            <person name="Coppenhagn-Glazer S."/>
            <person name="Hazan R."/>
        </authorList>
    </citation>
    <scope>NUCLEOTIDE SEQUENCE</scope>
</reference>
<organism evidence="1">
    <name type="scientific">Pseudomonas phage PACT201</name>
    <dbReference type="NCBI Taxonomy" id="3230130"/>
    <lineage>
        <taxon>Viruses</taxon>
    </lineage>
</organism>
<proteinExistence type="predicted"/>
<dbReference type="EMBL" id="PP931175">
    <property type="protein sequence ID" value="XCH45295.1"/>
    <property type="molecule type" value="Genomic_DNA"/>
</dbReference>
<name>A0AAU8GTQ1_9VIRU</name>